<dbReference type="InterPro" id="IPR036259">
    <property type="entry name" value="MFS_trans_sf"/>
</dbReference>
<feature type="transmembrane region" description="Helical" evidence="7">
    <location>
        <begin position="368"/>
        <end position="390"/>
    </location>
</feature>
<evidence type="ECO:0000256" key="1">
    <source>
        <dbReference type="ARBA" id="ARBA00004651"/>
    </source>
</evidence>
<sequence length="396" mass="44140">MKKISTEVKVLLLGTLFTRTVLFMSTPFLAIYLSNKCHFSALQIGYILGVGPLINVLGSPLGGFLSDKFNSRTILTYIPILWGVTFSCFYFAESFYLFLLLNALNGLCYVIFEPTSKKALSFHSKPEQRIIVYNFRYAAINIGGFLGPLLSLLFHVKHSLRSYLLLGILYILYGIANRFVMPLSPANTKKVSSESIEESKLTKTTFVPYLLLLAGITFSYFAYAQFNSTVPQFLASSALFDDGVRLYSLILTMNAAMILLLQFPVLRVTKSFSSYSIITASNSFFCLSLWLLPQASHSIAVFFIALTNSLGELLLGARFDFLIDSLAPSHNKGFYFGLAELTKLGNSLGPVVGALFIHYFSIDGYQQLFFMLGLITLGGIPFIRLSAYYAKKRHPS</sequence>
<evidence type="ECO:0000256" key="5">
    <source>
        <dbReference type="ARBA" id="ARBA00022989"/>
    </source>
</evidence>
<evidence type="ECO:0000313" key="10">
    <source>
        <dbReference type="Proteomes" id="UP000094469"/>
    </source>
</evidence>
<comment type="subcellular location">
    <subcellularLocation>
        <location evidence="1">Cell membrane</location>
        <topology evidence="1">Multi-pass membrane protein</topology>
    </subcellularLocation>
</comment>
<keyword evidence="5 7" id="KW-1133">Transmembrane helix</keyword>
<protein>
    <recommendedName>
        <fullName evidence="8">Major facilitator superfamily (MFS) profile domain-containing protein</fullName>
    </recommendedName>
</protein>
<evidence type="ECO:0000313" key="9">
    <source>
        <dbReference type="EMBL" id="OEG22275.1"/>
    </source>
</evidence>
<dbReference type="STRING" id="1131292.BCR24_03855"/>
<dbReference type="SUPFAM" id="SSF103473">
    <property type="entry name" value="MFS general substrate transporter"/>
    <property type="match status" value="1"/>
</dbReference>
<keyword evidence="4 7" id="KW-0812">Transmembrane</keyword>
<keyword evidence="3" id="KW-1003">Cell membrane</keyword>
<dbReference type="Pfam" id="PF07690">
    <property type="entry name" value="MFS_1"/>
    <property type="match status" value="1"/>
</dbReference>
<comment type="caution">
    <text evidence="9">The sequence shown here is derived from an EMBL/GenBank/DDBJ whole genome shotgun (WGS) entry which is preliminary data.</text>
</comment>
<name>A0A1E5HBR4_9ENTE</name>
<feature type="transmembrane region" description="Helical" evidence="7">
    <location>
        <begin position="162"/>
        <end position="180"/>
    </location>
</feature>
<feature type="domain" description="Major facilitator superfamily (MFS) profile" evidence="8">
    <location>
        <begin position="7"/>
        <end position="391"/>
    </location>
</feature>
<reference evidence="10" key="1">
    <citation type="submission" date="2016-09" db="EMBL/GenBank/DDBJ databases">
        <authorList>
            <person name="Gulvik C.A."/>
        </authorList>
    </citation>
    <scope>NUCLEOTIDE SEQUENCE [LARGE SCALE GENOMIC DNA]</scope>
    <source>
        <strain evidence="10">LMG 26676</strain>
    </source>
</reference>
<dbReference type="Gene3D" id="1.20.1250.20">
    <property type="entry name" value="MFS general substrate transporter like domains"/>
    <property type="match status" value="2"/>
</dbReference>
<dbReference type="EMBL" id="MIKC01000023">
    <property type="protein sequence ID" value="OEG22275.1"/>
    <property type="molecule type" value="Genomic_DNA"/>
</dbReference>
<dbReference type="Proteomes" id="UP000094469">
    <property type="component" value="Unassembled WGS sequence"/>
</dbReference>
<dbReference type="AlphaFoldDB" id="A0A1E5HBR4"/>
<dbReference type="InterPro" id="IPR050171">
    <property type="entry name" value="MFS_Transporters"/>
</dbReference>
<feature type="transmembrane region" description="Helical" evidence="7">
    <location>
        <begin position="74"/>
        <end position="92"/>
    </location>
</feature>
<feature type="transmembrane region" description="Helical" evidence="7">
    <location>
        <begin position="98"/>
        <end position="116"/>
    </location>
</feature>
<dbReference type="InterPro" id="IPR011701">
    <property type="entry name" value="MFS"/>
</dbReference>
<dbReference type="PANTHER" id="PTHR23517">
    <property type="entry name" value="RESISTANCE PROTEIN MDTM, PUTATIVE-RELATED-RELATED"/>
    <property type="match status" value="1"/>
</dbReference>
<dbReference type="GO" id="GO:0005886">
    <property type="term" value="C:plasma membrane"/>
    <property type="evidence" value="ECO:0007669"/>
    <property type="project" value="UniProtKB-SubCell"/>
</dbReference>
<dbReference type="RefSeq" id="WP_069640384.1">
    <property type="nucleotide sequence ID" value="NZ_JAFBEZ010000009.1"/>
</dbReference>
<gene>
    <name evidence="9" type="ORF">BCR24_03855</name>
</gene>
<keyword evidence="6 7" id="KW-0472">Membrane</keyword>
<dbReference type="InterPro" id="IPR020846">
    <property type="entry name" value="MFS_dom"/>
</dbReference>
<organism evidence="9 10">
    <name type="scientific">Enterococcus ureilyticus</name>
    <dbReference type="NCBI Taxonomy" id="1131292"/>
    <lineage>
        <taxon>Bacteria</taxon>
        <taxon>Bacillati</taxon>
        <taxon>Bacillota</taxon>
        <taxon>Bacilli</taxon>
        <taxon>Lactobacillales</taxon>
        <taxon>Enterococcaceae</taxon>
        <taxon>Enterococcus</taxon>
    </lineage>
</organism>
<evidence type="ECO:0000256" key="2">
    <source>
        <dbReference type="ARBA" id="ARBA00022448"/>
    </source>
</evidence>
<dbReference type="PANTHER" id="PTHR23517:SF10">
    <property type="entry name" value="MAJOR FACILITATOR SUPERFAMILY (MFS) PROFILE DOMAIN-CONTAINING PROTEIN"/>
    <property type="match status" value="1"/>
</dbReference>
<evidence type="ECO:0000256" key="4">
    <source>
        <dbReference type="ARBA" id="ARBA00022692"/>
    </source>
</evidence>
<feature type="transmembrane region" description="Helical" evidence="7">
    <location>
        <begin position="12"/>
        <end position="33"/>
    </location>
</feature>
<feature type="transmembrane region" description="Helical" evidence="7">
    <location>
        <begin position="206"/>
        <end position="226"/>
    </location>
</feature>
<feature type="transmembrane region" description="Helical" evidence="7">
    <location>
        <begin position="137"/>
        <end position="156"/>
    </location>
</feature>
<accession>A0A1E5HBR4</accession>
<keyword evidence="10" id="KW-1185">Reference proteome</keyword>
<dbReference type="GO" id="GO:0022857">
    <property type="term" value="F:transmembrane transporter activity"/>
    <property type="evidence" value="ECO:0007669"/>
    <property type="project" value="InterPro"/>
</dbReference>
<dbReference type="OrthoDB" id="9793283at2"/>
<feature type="transmembrane region" description="Helical" evidence="7">
    <location>
        <begin position="272"/>
        <end position="293"/>
    </location>
</feature>
<dbReference type="PROSITE" id="PS50850">
    <property type="entry name" value="MFS"/>
    <property type="match status" value="1"/>
</dbReference>
<feature type="transmembrane region" description="Helical" evidence="7">
    <location>
        <begin position="39"/>
        <end position="62"/>
    </location>
</feature>
<evidence type="ECO:0000256" key="6">
    <source>
        <dbReference type="ARBA" id="ARBA00023136"/>
    </source>
</evidence>
<keyword evidence="2" id="KW-0813">Transport</keyword>
<evidence type="ECO:0000259" key="8">
    <source>
        <dbReference type="PROSITE" id="PS50850"/>
    </source>
</evidence>
<feature type="transmembrane region" description="Helical" evidence="7">
    <location>
        <begin position="344"/>
        <end position="362"/>
    </location>
</feature>
<evidence type="ECO:0000256" key="3">
    <source>
        <dbReference type="ARBA" id="ARBA00022475"/>
    </source>
</evidence>
<feature type="transmembrane region" description="Helical" evidence="7">
    <location>
        <begin position="299"/>
        <end position="323"/>
    </location>
</feature>
<proteinExistence type="predicted"/>
<evidence type="ECO:0000256" key="7">
    <source>
        <dbReference type="SAM" id="Phobius"/>
    </source>
</evidence>
<feature type="transmembrane region" description="Helical" evidence="7">
    <location>
        <begin position="246"/>
        <end position="265"/>
    </location>
</feature>